<evidence type="ECO:0008006" key="3">
    <source>
        <dbReference type="Google" id="ProtNLM"/>
    </source>
</evidence>
<dbReference type="VEuPathDB" id="VectorBase:SCAU003531"/>
<gene>
    <name evidence="1" type="primary">106093076</name>
</gene>
<accession>A0A1I8NZT9</accession>
<dbReference type="AlphaFoldDB" id="A0A1I8NZT9"/>
<dbReference type="STRING" id="35570.A0A1I8NZT9"/>
<sequence length="125" mass="14203">GRPSYVEFRERKSWHRRVKQGIPQDGIEIVSYADDCTIMALGRPPIFDIWDRLNVYLNGREVNPELTVMVDGEMIPTIKCSKVLGVTFDSSYTFCPFATTICDKIKSRNKVLKSLAGNTWGADKE</sequence>
<evidence type="ECO:0000313" key="2">
    <source>
        <dbReference type="Proteomes" id="UP000095300"/>
    </source>
</evidence>
<dbReference type="Proteomes" id="UP000095300">
    <property type="component" value="Unassembled WGS sequence"/>
</dbReference>
<evidence type="ECO:0000313" key="1">
    <source>
        <dbReference type="EnsemblMetazoa" id="SCAU003531-PA"/>
    </source>
</evidence>
<keyword evidence="2" id="KW-1185">Reference proteome</keyword>
<protein>
    <recommendedName>
        <fullName evidence="3">Reverse transcriptase domain-containing protein</fullName>
    </recommendedName>
</protein>
<organism evidence="1 2">
    <name type="scientific">Stomoxys calcitrans</name>
    <name type="common">Stable fly</name>
    <name type="synonym">Conops calcitrans</name>
    <dbReference type="NCBI Taxonomy" id="35570"/>
    <lineage>
        <taxon>Eukaryota</taxon>
        <taxon>Metazoa</taxon>
        <taxon>Ecdysozoa</taxon>
        <taxon>Arthropoda</taxon>
        <taxon>Hexapoda</taxon>
        <taxon>Insecta</taxon>
        <taxon>Pterygota</taxon>
        <taxon>Neoptera</taxon>
        <taxon>Endopterygota</taxon>
        <taxon>Diptera</taxon>
        <taxon>Brachycera</taxon>
        <taxon>Muscomorpha</taxon>
        <taxon>Muscoidea</taxon>
        <taxon>Muscidae</taxon>
        <taxon>Stomoxys</taxon>
    </lineage>
</organism>
<dbReference type="EnsemblMetazoa" id="SCAU003531-RA">
    <property type="protein sequence ID" value="SCAU003531-PA"/>
    <property type="gene ID" value="SCAU003531"/>
</dbReference>
<proteinExistence type="predicted"/>
<reference evidence="1" key="1">
    <citation type="submission" date="2020-05" db="UniProtKB">
        <authorList>
            <consortium name="EnsemblMetazoa"/>
        </authorList>
    </citation>
    <scope>IDENTIFICATION</scope>
    <source>
        <strain evidence="1">USDA</strain>
    </source>
</reference>
<name>A0A1I8NZT9_STOCA</name>